<dbReference type="AlphaFoldDB" id="A0A336LNV2"/>
<protein>
    <submittedName>
        <fullName evidence="3">CSON015327 protein</fullName>
    </submittedName>
</protein>
<evidence type="ECO:0000256" key="1">
    <source>
        <dbReference type="SAM" id="MobiDB-lite"/>
    </source>
</evidence>
<dbReference type="VEuPathDB" id="VectorBase:CSON015327"/>
<evidence type="ECO:0000313" key="2">
    <source>
        <dbReference type="EMBL" id="SSW99306.1"/>
    </source>
</evidence>
<proteinExistence type="predicted"/>
<dbReference type="PANTHER" id="PTHR47331">
    <property type="entry name" value="PHD-TYPE DOMAIN-CONTAINING PROTEIN"/>
    <property type="match status" value="1"/>
</dbReference>
<feature type="compositionally biased region" description="Polar residues" evidence="1">
    <location>
        <begin position="386"/>
        <end position="410"/>
    </location>
</feature>
<gene>
    <name evidence="3" type="primary">CSON015327</name>
</gene>
<reference evidence="2" key="1">
    <citation type="submission" date="2018-04" db="EMBL/GenBank/DDBJ databases">
        <authorList>
            <person name="Go L.Y."/>
            <person name="Mitchell J.A."/>
        </authorList>
    </citation>
    <scope>NUCLEOTIDE SEQUENCE</scope>
    <source>
        <tissue evidence="2">Whole organism</tissue>
    </source>
</reference>
<dbReference type="Pfam" id="PF05380">
    <property type="entry name" value="Peptidase_A17"/>
    <property type="match status" value="1"/>
</dbReference>
<dbReference type="InterPro" id="IPR008042">
    <property type="entry name" value="Retrotrans_Pao"/>
</dbReference>
<evidence type="ECO:0000313" key="3">
    <source>
        <dbReference type="EMBL" id="SSX19686.1"/>
    </source>
</evidence>
<dbReference type="EMBL" id="UFQT01000095">
    <property type="protein sequence ID" value="SSX19686.1"/>
    <property type="molecule type" value="Genomic_DNA"/>
</dbReference>
<organism evidence="3">
    <name type="scientific">Culicoides sonorensis</name>
    <name type="common">Biting midge</name>
    <dbReference type="NCBI Taxonomy" id="179676"/>
    <lineage>
        <taxon>Eukaryota</taxon>
        <taxon>Metazoa</taxon>
        <taxon>Ecdysozoa</taxon>
        <taxon>Arthropoda</taxon>
        <taxon>Hexapoda</taxon>
        <taxon>Insecta</taxon>
        <taxon>Pterygota</taxon>
        <taxon>Neoptera</taxon>
        <taxon>Endopterygota</taxon>
        <taxon>Diptera</taxon>
        <taxon>Nematocera</taxon>
        <taxon>Chironomoidea</taxon>
        <taxon>Ceratopogonidae</taxon>
        <taxon>Ceratopogoninae</taxon>
        <taxon>Culicoides</taxon>
        <taxon>Monoculicoides</taxon>
    </lineage>
</organism>
<feature type="region of interest" description="Disordered" evidence="1">
    <location>
        <begin position="381"/>
        <end position="412"/>
    </location>
</feature>
<accession>A0A336LNV2</accession>
<dbReference type="EMBL" id="UFQS01000095">
    <property type="protein sequence ID" value="SSW99306.1"/>
    <property type="molecule type" value="Genomic_DNA"/>
</dbReference>
<feature type="compositionally biased region" description="Polar residues" evidence="1">
    <location>
        <begin position="436"/>
        <end position="446"/>
    </location>
</feature>
<reference evidence="3" key="2">
    <citation type="submission" date="2018-07" db="EMBL/GenBank/DDBJ databases">
        <authorList>
            <person name="Quirk P.G."/>
            <person name="Krulwich T.A."/>
        </authorList>
    </citation>
    <scope>NUCLEOTIDE SEQUENCE</scope>
</reference>
<sequence length="488" mass="55154">MSTIEKFQRLKKLLIGQSSVFIENIPISEAGYYEVWNDVKLYYDNPRRILSSHIQSLLDMKPAANAKASKLRQVLDQFKSHMRALKTAKQLQLFGFLDASELGHGACIYLACKYQDGNVTSSLVCSKSRVAPIKTQSIPRLELCGALLLAELITSVKNALSSNIEQVHCFTDSKIVLSWLAKEPSAWKTFTANRIAKIQALTSSNQWYHVKSNENPADLLSRGSSPENLAKTELWWHGPINLINQHNTNQQANENVILNETESKIIEQESKKVVFTVVKANPTFFDELYETKSKLSFITRIVAYVHRFISNTKSKQRQIGPLKYEELIHAKKILARHSQLKSFHEEISALKSGENIPKSSKILSLNPIWDEKERLIKVGEHHLLSPSRNNEPQYPSTSALSRNEQPQYPSTPCDIEELVEDTLNDTQELDPLSNAECPSSHTSENNSLLKVKLEKKSSLKATAGNLSTVFQQCIRSVSILYDEYRTAV</sequence>
<feature type="region of interest" description="Disordered" evidence="1">
    <location>
        <begin position="429"/>
        <end position="448"/>
    </location>
</feature>
<name>A0A336LNV2_CULSO</name>
<dbReference type="OMA" id="TACPARN"/>